<dbReference type="Proteomes" id="UP000011731">
    <property type="component" value="Unassembled WGS sequence"/>
</dbReference>
<protein>
    <submittedName>
        <fullName evidence="1">Uncharacterized protein</fullName>
    </submittedName>
</protein>
<dbReference type="EMBL" id="AOEX01000032">
    <property type="protein sequence ID" value="EME65369.1"/>
    <property type="molecule type" value="Genomic_DNA"/>
</dbReference>
<gene>
    <name evidence="1" type="ORF">G352_10297</name>
</gene>
<evidence type="ECO:0000313" key="1">
    <source>
        <dbReference type="EMBL" id="EME65369.1"/>
    </source>
</evidence>
<reference evidence="1 2" key="1">
    <citation type="journal article" date="2013" name="Genome Announc.">
        <title>Draft Genome Sequence of Rhodococcus ruber Strain BKS 20-38.</title>
        <authorList>
            <person name="Bala M."/>
            <person name="Kumar S."/>
            <person name="Raghava G.P."/>
            <person name="Mayilraj S."/>
        </authorList>
    </citation>
    <scope>NUCLEOTIDE SEQUENCE [LARGE SCALE GENOMIC DNA]</scope>
    <source>
        <strain evidence="1 2">BKS 20-38</strain>
    </source>
</reference>
<dbReference type="PATRIC" id="fig|1278076.4.peg.2147"/>
<dbReference type="RefSeq" id="WP_003936157.1">
    <property type="nucleotide sequence ID" value="NZ_AOEX01000032.1"/>
</dbReference>
<dbReference type="AlphaFoldDB" id="M2ZYG1"/>
<evidence type="ECO:0000313" key="2">
    <source>
        <dbReference type="Proteomes" id="UP000011731"/>
    </source>
</evidence>
<accession>M2ZYG1</accession>
<name>M2ZYG1_9NOCA</name>
<keyword evidence="2" id="KW-1185">Reference proteome</keyword>
<organism evidence="1 2">
    <name type="scientific">Rhodococcus ruber BKS 20-38</name>
    <dbReference type="NCBI Taxonomy" id="1278076"/>
    <lineage>
        <taxon>Bacteria</taxon>
        <taxon>Bacillati</taxon>
        <taxon>Actinomycetota</taxon>
        <taxon>Actinomycetes</taxon>
        <taxon>Mycobacteriales</taxon>
        <taxon>Nocardiaceae</taxon>
        <taxon>Rhodococcus</taxon>
    </lineage>
</organism>
<proteinExistence type="predicted"/>
<comment type="caution">
    <text evidence="1">The sequence shown here is derived from an EMBL/GenBank/DDBJ whole genome shotgun (WGS) entry which is preliminary data.</text>
</comment>
<sequence length="184" mass="20398">MTLLRDAPPLRGGRRLYADPDTTKTYVLSVDAIEEDWYCGCQPSAARLWSTPEGYDVIDYEHDPLCSEVWDDSYWDMIDALEGIAELPGATRRIDVAGTKVRVPEEDICRDCPADLIVRADGMVQAIVHADTCPSSVGGWTPEAAARDYTWHVPTGTPEPFDEPAHEARYLDRLSAAADPEVTE</sequence>